<evidence type="ECO:0000313" key="3">
    <source>
        <dbReference type="RefSeq" id="XP_042565613.1"/>
    </source>
</evidence>
<dbReference type="GO" id="GO:0050839">
    <property type="term" value="F:cell adhesion molecule binding"/>
    <property type="evidence" value="ECO:0007669"/>
    <property type="project" value="TreeGrafter"/>
</dbReference>
<dbReference type="PROSITE" id="PS50106">
    <property type="entry name" value="PDZ"/>
    <property type="match status" value="1"/>
</dbReference>
<dbReference type="InterPro" id="IPR001478">
    <property type="entry name" value="PDZ"/>
</dbReference>
<dbReference type="InterPro" id="IPR028842">
    <property type="entry name" value="Afadin"/>
</dbReference>
<name>A0A8M1KT48_CLUHA</name>
<reference evidence="3" key="1">
    <citation type="submission" date="2025-08" db="UniProtKB">
        <authorList>
            <consortium name="RefSeq"/>
        </authorList>
    </citation>
    <scope>IDENTIFICATION</scope>
</reference>
<gene>
    <name evidence="3" type="primary">LOC122133453</name>
</gene>
<dbReference type="GO" id="GO:0005912">
    <property type="term" value="C:adherens junction"/>
    <property type="evidence" value="ECO:0007669"/>
    <property type="project" value="TreeGrafter"/>
</dbReference>
<feature type="domain" description="PDZ" evidence="1">
    <location>
        <begin position="113"/>
        <end position="199"/>
    </location>
</feature>
<dbReference type="Pfam" id="PF00595">
    <property type="entry name" value="PDZ"/>
    <property type="match status" value="1"/>
</dbReference>
<sequence length="235" mass="25017">MIDSLVSMAESTTDDVLKKEGWDIQLEVDSDLHLPFLLPEDGYTCDSMQGIPHGFRDFLEPICHKGFCSLMFHPISADAWKVFFSRTDSVSSGSTNLCYKTNSSGLMKPEVVVIALKKPLHRGLGLSIVAAKGAGQNKLGIFIKSVVKGGAAHVDGRLTTGDQLLSVNGQSLVGLSQEKAADILLHTSSAVNLEVVKSAAVFFGLEDVLSQPPPAMTRGEAASAEMELNGLKGGE</sequence>
<evidence type="ECO:0000259" key="1">
    <source>
        <dbReference type="PROSITE" id="PS50106"/>
    </source>
</evidence>
<dbReference type="FunFam" id="2.30.42.10:FF:000032">
    <property type="entry name" value="Afadin isoform A"/>
    <property type="match status" value="1"/>
</dbReference>
<dbReference type="Proteomes" id="UP000515152">
    <property type="component" value="Chromosome 14"/>
</dbReference>
<dbReference type="RefSeq" id="XP_042565613.1">
    <property type="nucleotide sequence ID" value="XM_042709679.1"/>
</dbReference>
<accession>A0A8M1KT48</accession>
<proteinExistence type="predicted"/>
<dbReference type="SMART" id="SM00228">
    <property type="entry name" value="PDZ"/>
    <property type="match status" value="1"/>
</dbReference>
<organism evidence="2 3">
    <name type="scientific">Clupea harengus</name>
    <name type="common">Atlantic herring</name>
    <dbReference type="NCBI Taxonomy" id="7950"/>
    <lineage>
        <taxon>Eukaryota</taxon>
        <taxon>Metazoa</taxon>
        <taxon>Chordata</taxon>
        <taxon>Craniata</taxon>
        <taxon>Vertebrata</taxon>
        <taxon>Euteleostomi</taxon>
        <taxon>Actinopterygii</taxon>
        <taxon>Neopterygii</taxon>
        <taxon>Teleostei</taxon>
        <taxon>Clupei</taxon>
        <taxon>Clupeiformes</taxon>
        <taxon>Clupeoidei</taxon>
        <taxon>Clupeidae</taxon>
        <taxon>Clupea</taxon>
    </lineage>
</organism>
<dbReference type="GeneID" id="122133453"/>
<dbReference type="AlphaFoldDB" id="A0A8M1KT48"/>
<dbReference type="GO" id="GO:0032880">
    <property type="term" value="P:regulation of protein localization"/>
    <property type="evidence" value="ECO:0007669"/>
    <property type="project" value="TreeGrafter"/>
</dbReference>
<dbReference type="OrthoDB" id="6260541at2759"/>
<evidence type="ECO:0000313" key="2">
    <source>
        <dbReference type="Proteomes" id="UP000515152"/>
    </source>
</evidence>
<dbReference type="KEGG" id="char:122133453"/>
<dbReference type="PANTHER" id="PTHR10398">
    <property type="entry name" value="AFADIN"/>
    <property type="match status" value="1"/>
</dbReference>
<keyword evidence="2" id="KW-1185">Reference proteome</keyword>
<dbReference type="PANTHER" id="PTHR10398:SF2">
    <property type="entry name" value="AFADIN"/>
    <property type="match status" value="1"/>
</dbReference>
<protein>
    <submittedName>
        <fullName evidence="3">Afadin-like</fullName>
    </submittedName>
</protein>